<feature type="domain" description="STAS" evidence="3">
    <location>
        <begin position="11"/>
        <end position="120"/>
    </location>
</feature>
<dbReference type="GO" id="GO:0043856">
    <property type="term" value="F:anti-sigma factor antagonist activity"/>
    <property type="evidence" value="ECO:0007669"/>
    <property type="project" value="InterPro"/>
</dbReference>
<comment type="similarity">
    <text evidence="1 2">Belongs to the anti-sigma-factor antagonist family.</text>
</comment>
<evidence type="ECO:0000313" key="4">
    <source>
        <dbReference type="EMBL" id="MCS7475909.1"/>
    </source>
</evidence>
<dbReference type="CDD" id="cd07043">
    <property type="entry name" value="STAS_anti-anti-sigma_factors"/>
    <property type="match status" value="1"/>
</dbReference>
<evidence type="ECO:0000259" key="3">
    <source>
        <dbReference type="PROSITE" id="PS50801"/>
    </source>
</evidence>
<organism evidence="4 5">
    <name type="scientific">Umezawaea endophytica</name>
    <dbReference type="NCBI Taxonomy" id="1654476"/>
    <lineage>
        <taxon>Bacteria</taxon>
        <taxon>Bacillati</taxon>
        <taxon>Actinomycetota</taxon>
        <taxon>Actinomycetes</taxon>
        <taxon>Pseudonocardiales</taxon>
        <taxon>Pseudonocardiaceae</taxon>
        <taxon>Umezawaea</taxon>
    </lineage>
</organism>
<protein>
    <recommendedName>
        <fullName evidence="2">Anti-sigma factor antagonist</fullName>
    </recommendedName>
</protein>
<dbReference type="RefSeq" id="WP_259621407.1">
    <property type="nucleotide sequence ID" value="NZ_JANYMP010000001.1"/>
</dbReference>
<dbReference type="Pfam" id="PF01740">
    <property type="entry name" value="STAS"/>
    <property type="match status" value="1"/>
</dbReference>
<dbReference type="InterPro" id="IPR002645">
    <property type="entry name" value="STAS_dom"/>
</dbReference>
<comment type="caution">
    <text evidence="4">The sequence shown here is derived from an EMBL/GenBank/DDBJ whole genome shotgun (WGS) entry which is preliminary data.</text>
</comment>
<gene>
    <name evidence="4" type="ORF">NZH93_03510</name>
</gene>
<dbReference type="Proteomes" id="UP001141259">
    <property type="component" value="Unassembled WGS sequence"/>
</dbReference>
<evidence type="ECO:0000313" key="5">
    <source>
        <dbReference type="Proteomes" id="UP001141259"/>
    </source>
</evidence>
<proteinExistence type="inferred from homology"/>
<dbReference type="NCBIfam" id="TIGR00377">
    <property type="entry name" value="ant_ant_sig"/>
    <property type="match status" value="1"/>
</dbReference>
<dbReference type="SUPFAM" id="SSF52091">
    <property type="entry name" value="SpoIIaa-like"/>
    <property type="match status" value="1"/>
</dbReference>
<accession>A0A9X2VGA8</accession>
<sequence>MGEFRSPEEQITVDFTMHGEISVVCVAGEVDMTTSTSVGETLRTLLEYRPTALVLDLTETDYFGSGGLAILIDTVERTTRAGVGFAVASGRACVLRPLRVTKVDTVVRVYPDTDAALRALELALSARAAG</sequence>
<evidence type="ECO:0000256" key="1">
    <source>
        <dbReference type="ARBA" id="ARBA00009013"/>
    </source>
</evidence>
<dbReference type="InterPro" id="IPR003658">
    <property type="entry name" value="Anti-sigma_ant"/>
</dbReference>
<dbReference type="AlphaFoldDB" id="A0A9X2VGA8"/>
<dbReference type="PANTHER" id="PTHR33495">
    <property type="entry name" value="ANTI-SIGMA FACTOR ANTAGONIST TM_1081-RELATED-RELATED"/>
    <property type="match status" value="1"/>
</dbReference>
<dbReference type="PROSITE" id="PS50801">
    <property type="entry name" value="STAS"/>
    <property type="match status" value="1"/>
</dbReference>
<dbReference type="EMBL" id="JANYMP010000001">
    <property type="protein sequence ID" value="MCS7475909.1"/>
    <property type="molecule type" value="Genomic_DNA"/>
</dbReference>
<keyword evidence="5" id="KW-1185">Reference proteome</keyword>
<dbReference type="Gene3D" id="3.30.750.24">
    <property type="entry name" value="STAS domain"/>
    <property type="match status" value="1"/>
</dbReference>
<reference evidence="4" key="1">
    <citation type="submission" date="2022-08" db="EMBL/GenBank/DDBJ databases">
        <authorList>
            <person name="Tistechok S."/>
            <person name="Samborskyy M."/>
            <person name="Roman I."/>
        </authorList>
    </citation>
    <scope>NUCLEOTIDE SEQUENCE</scope>
    <source>
        <strain evidence="4">DSM 103496</strain>
    </source>
</reference>
<dbReference type="PANTHER" id="PTHR33495:SF13">
    <property type="entry name" value="ANTI-SIGMA-F FACTOR ANTAGONIST RSFB"/>
    <property type="match status" value="1"/>
</dbReference>
<name>A0A9X2VGA8_9PSEU</name>
<evidence type="ECO:0000256" key="2">
    <source>
        <dbReference type="RuleBase" id="RU003749"/>
    </source>
</evidence>
<dbReference type="InterPro" id="IPR036513">
    <property type="entry name" value="STAS_dom_sf"/>
</dbReference>